<dbReference type="RefSeq" id="WP_168005534.1">
    <property type="nucleotide sequence ID" value="NZ_JAATHJ010000006.1"/>
</dbReference>
<proteinExistence type="predicted"/>
<dbReference type="EMBL" id="JAATHJ010000006">
    <property type="protein sequence ID" value="NJP37177.1"/>
    <property type="molecule type" value="Genomic_DNA"/>
</dbReference>
<keyword evidence="2" id="KW-1185">Reference proteome</keyword>
<name>A0A969TUK9_9BACI</name>
<comment type="caution">
    <text evidence="1">The sequence shown here is derived from an EMBL/GenBank/DDBJ whole genome shotgun (WGS) entry which is preliminary data.</text>
</comment>
<reference evidence="1 2" key="1">
    <citation type="submission" date="2020-03" db="EMBL/GenBank/DDBJ databases">
        <title>Assessment of the enzymatic potential of alkaline-tolerant lipase obtained from Bacillus luteus H11 (technogenic soil) for the bioremediation of saline soils contaminated with petroleum substances.</title>
        <authorList>
            <person name="Kalwasinska A."/>
        </authorList>
    </citation>
    <scope>NUCLEOTIDE SEQUENCE [LARGE SCALE GENOMIC DNA]</scope>
    <source>
        <strain evidence="1 2">H11</strain>
    </source>
</reference>
<organism evidence="1 2">
    <name type="scientific">Alkalicoccus luteus</name>
    <dbReference type="NCBI Taxonomy" id="1237094"/>
    <lineage>
        <taxon>Bacteria</taxon>
        <taxon>Bacillati</taxon>
        <taxon>Bacillota</taxon>
        <taxon>Bacilli</taxon>
        <taxon>Bacillales</taxon>
        <taxon>Bacillaceae</taxon>
        <taxon>Alkalicoccus</taxon>
    </lineage>
</organism>
<protein>
    <submittedName>
        <fullName evidence="1">Uncharacterized protein</fullName>
    </submittedName>
</protein>
<sequence length="70" mass="8058">MREIKSIRLTLPMDGTYWEVGRGGITEIEAITLQYPSSIEFIYKIYKDGAVYQTLINAPVEITFKEVEDL</sequence>
<gene>
    <name evidence="1" type="ORF">HCN83_06190</name>
</gene>
<evidence type="ECO:0000313" key="2">
    <source>
        <dbReference type="Proteomes" id="UP000752012"/>
    </source>
</evidence>
<evidence type="ECO:0000313" key="1">
    <source>
        <dbReference type="EMBL" id="NJP37177.1"/>
    </source>
</evidence>
<accession>A0A969TUK9</accession>
<dbReference type="Proteomes" id="UP000752012">
    <property type="component" value="Unassembled WGS sequence"/>
</dbReference>
<dbReference type="AlphaFoldDB" id="A0A969TUK9"/>